<dbReference type="PANTHER" id="PTHR33169:SF14">
    <property type="entry name" value="TRANSCRIPTIONAL REGULATOR RV3488"/>
    <property type="match status" value="1"/>
</dbReference>
<dbReference type="InterPro" id="IPR036388">
    <property type="entry name" value="WH-like_DNA-bd_sf"/>
</dbReference>
<sequence length="112" mass="12197">MVNPVRITAAVSKVLAAFLEDPEAVRYGLDLMRASGHPSGTLYPILVRLQNAGWIEAYWEEIDPVAAGRPARRYYRLTPDGRVTAQTEVAALRAQLNHSLGAGKPATDPRTA</sequence>
<protein>
    <recommendedName>
        <fullName evidence="1">Transcription regulator PadR N-terminal domain-containing protein</fullName>
    </recommendedName>
</protein>
<dbReference type="PANTHER" id="PTHR33169">
    <property type="entry name" value="PADR-FAMILY TRANSCRIPTIONAL REGULATOR"/>
    <property type="match status" value="1"/>
</dbReference>
<evidence type="ECO:0000313" key="2">
    <source>
        <dbReference type="EMBL" id="GAA0223414.1"/>
    </source>
</evidence>
<dbReference type="SUPFAM" id="SSF46785">
    <property type="entry name" value="Winged helix' DNA-binding domain"/>
    <property type="match status" value="1"/>
</dbReference>
<evidence type="ECO:0000259" key="1">
    <source>
        <dbReference type="Pfam" id="PF03551"/>
    </source>
</evidence>
<dbReference type="Proteomes" id="UP001500967">
    <property type="component" value="Unassembled WGS sequence"/>
</dbReference>
<feature type="domain" description="Transcription regulator PadR N-terminal" evidence="1">
    <location>
        <begin position="39"/>
        <end position="85"/>
    </location>
</feature>
<dbReference type="Gene3D" id="1.10.10.10">
    <property type="entry name" value="Winged helix-like DNA-binding domain superfamily/Winged helix DNA-binding domain"/>
    <property type="match status" value="1"/>
</dbReference>
<organism evidence="2 3">
    <name type="scientific">Cryptosporangium japonicum</name>
    <dbReference type="NCBI Taxonomy" id="80872"/>
    <lineage>
        <taxon>Bacteria</taxon>
        <taxon>Bacillati</taxon>
        <taxon>Actinomycetota</taxon>
        <taxon>Actinomycetes</taxon>
        <taxon>Cryptosporangiales</taxon>
        <taxon>Cryptosporangiaceae</taxon>
        <taxon>Cryptosporangium</taxon>
    </lineage>
</organism>
<dbReference type="InterPro" id="IPR036390">
    <property type="entry name" value="WH_DNA-bd_sf"/>
</dbReference>
<dbReference type="EMBL" id="BAAAGX010000003">
    <property type="protein sequence ID" value="GAA0223414.1"/>
    <property type="molecule type" value="Genomic_DNA"/>
</dbReference>
<dbReference type="RefSeq" id="WP_344647132.1">
    <property type="nucleotide sequence ID" value="NZ_BAAAGX010000003.1"/>
</dbReference>
<gene>
    <name evidence="2" type="ORF">GCM10009539_05750</name>
</gene>
<reference evidence="2 3" key="1">
    <citation type="journal article" date="2019" name="Int. J. Syst. Evol. Microbiol.">
        <title>The Global Catalogue of Microorganisms (GCM) 10K type strain sequencing project: providing services to taxonomists for standard genome sequencing and annotation.</title>
        <authorList>
            <consortium name="The Broad Institute Genomics Platform"/>
            <consortium name="The Broad Institute Genome Sequencing Center for Infectious Disease"/>
            <person name="Wu L."/>
            <person name="Ma J."/>
        </authorList>
    </citation>
    <scope>NUCLEOTIDE SEQUENCE [LARGE SCALE GENOMIC DNA]</scope>
    <source>
        <strain evidence="2 3">JCM 10425</strain>
    </source>
</reference>
<comment type="caution">
    <text evidence="2">The sequence shown here is derived from an EMBL/GenBank/DDBJ whole genome shotgun (WGS) entry which is preliminary data.</text>
</comment>
<evidence type="ECO:0000313" key="3">
    <source>
        <dbReference type="Proteomes" id="UP001500967"/>
    </source>
</evidence>
<accession>A0ABN0TJQ1</accession>
<keyword evidence="3" id="KW-1185">Reference proteome</keyword>
<dbReference type="InterPro" id="IPR005149">
    <property type="entry name" value="Tscrpt_reg_PadR_N"/>
</dbReference>
<name>A0ABN0TJQ1_9ACTN</name>
<dbReference type="Pfam" id="PF03551">
    <property type="entry name" value="PadR"/>
    <property type="match status" value="1"/>
</dbReference>
<dbReference type="InterPro" id="IPR052509">
    <property type="entry name" value="Metal_resp_DNA-bind_regulator"/>
</dbReference>
<proteinExistence type="predicted"/>